<dbReference type="HAMAP" id="MF_01077">
    <property type="entry name" value="RimP"/>
    <property type="match status" value="1"/>
</dbReference>
<feature type="domain" description="Ribosome maturation factor RimP N-terminal" evidence="4">
    <location>
        <begin position="13"/>
        <end position="83"/>
    </location>
</feature>
<dbReference type="SUPFAM" id="SSF75420">
    <property type="entry name" value="YhbC-like, N-terminal domain"/>
    <property type="match status" value="1"/>
</dbReference>
<evidence type="ECO:0000256" key="2">
    <source>
        <dbReference type="ARBA" id="ARBA00022517"/>
    </source>
</evidence>
<evidence type="ECO:0000313" key="6">
    <source>
        <dbReference type="Proteomes" id="UP000587760"/>
    </source>
</evidence>
<evidence type="ECO:0000256" key="3">
    <source>
        <dbReference type="HAMAP-Rule" id="MF_01077"/>
    </source>
</evidence>
<sequence length="153" mass="17511">MKKESDNKLLEDVEAIVNNLGFSVVEMNSSTNRNRLKINMVINSPEGVKIEDCSTVHKTVFPRLEVIYDSFDVYLEVSSPGIERSFKDAREFEIFKGRAVKIMHSGHNDWDLGLIESTENDEVTVVIEGVAKKIKYSDIHKCKLDYLREVQKS</sequence>
<keyword evidence="6" id="KW-1185">Reference proteome</keyword>
<dbReference type="InterPro" id="IPR003728">
    <property type="entry name" value="Ribosome_maturation_RimP"/>
</dbReference>
<dbReference type="EMBL" id="JACHGJ010000001">
    <property type="protein sequence ID" value="MBB6478819.1"/>
    <property type="molecule type" value="Genomic_DNA"/>
</dbReference>
<organism evidence="5 6">
    <name type="scientific">Spirochaeta isovalerica</name>
    <dbReference type="NCBI Taxonomy" id="150"/>
    <lineage>
        <taxon>Bacteria</taxon>
        <taxon>Pseudomonadati</taxon>
        <taxon>Spirochaetota</taxon>
        <taxon>Spirochaetia</taxon>
        <taxon>Spirochaetales</taxon>
        <taxon>Spirochaetaceae</taxon>
        <taxon>Spirochaeta</taxon>
    </lineage>
</organism>
<dbReference type="Pfam" id="PF02576">
    <property type="entry name" value="RimP_N"/>
    <property type="match status" value="1"/>
</dbReference>
<dbReference type="PANTHER" id="PTHR33867">
    <property type="entry name" value="RIBOSOME MATURATION FACTOR RIMP"/>
    <property type="match status" value="1"/>
</dbReference>
<comment type="caution">
    <text evidence="5">The sequence shown here is derived from an EMBL/GenBank/DDBJ whole genome shotgun (WGS) entry which is preliminary data.</text>
</comment>
<dbReference type="GO" id="GO:0006412">
    <property type="term" value="P:translation"/>
    <property type="evidence" value="ECO:0007669"/>
    <property type="project" value="TreeGrafter"/>
</dbReference>
<keyword evidence="1 3" id="KW-0963">Cytoplasm</keyword>
<evidence type="ECO:0000256" key="1">
    <source>
        <dbReference type="ARBA" id="ARBA00022490"/>
    </source>
</evidence>
<reference evidence="5 6" key="1">
    <citation type="submission" date="2020-08" db="EMBL/GenBank/DDBJ databases">
        <title>Genomic Encyclopedia of Type Strains, Phase IV (KMG-IV): sequencing the most valuable type-strain genomes for metagenomic binning, comparative biology and taxonomic classification.</title>
        <authorList>
            <person name="Goeker M."/>
        </authorList>
    </citation>
    <scope>NUCLEOTIDE SEQUENCE [LARGE SCALE GENOMIC DNA]</scope>
    <source>
        <strain evidence="5 6">DSM 2461</strain>
    </source>
</reference>
<dbReference type="PANTHER" id="PTHR33867:SF1">
    <property type="entry name" value="RIBOSOME MATURATION FACTOR RIMP"/>
    <property type="match status" value="1"/>
</dbReference>
<dbReference type="GO" id="GO:0005829">
    <property type="term" value="C:cytosol"/>
    <property type="evidence" value="ECO:0007669"/>
    <property type="project" value="TreeGrafter"/>
</dbReference>
<dbReference type="GO" id="GO:0000028">
    <property type="term" value="P:ribosomal small subunit assembly"/>
    <property type="evidence" value="ECO:0007669"/>
    <property type="project" value="TreeGrafter"/>
</dbReference>
<evidence type="ECO:0000313" key="5">
    <source>
        <dbReference type="EMBL" id="MBB6478819.1"/>
    </source>
</evidence>
<comment type="similarity">
    <text evidence="3">Belongs to the RimP family.</text>
</comment>
<dbReference type="InterPro" id="IPR035956">
    <property type="entry name" value="RimP_N_sf"/>
</dbReference>
<gene>
    <name evidence="3" type="primary">rimP</name>
    <name evidence="5" type="ORF">HNR50_000452</name>
</gene>
<accession>A0A841R760</accession>
<proteinExistence type="inferred from homology"/>
<evidence type="ECO:0000259" key="4">
    <source>
        <dbReference type="Pfam" id="PF02576"/>
    </source>
</evidence>
<dbReference type="Gene3D" id="3.30.300.70">
    <property type="entry name" value="RimP-like superfamily, N-terminal"/>
    <property type="match status" value="1"/>
</dbReference>
<dbReference type="InterPro" id="IPR028989">
    <property type="entry name" value="RimP_N"/>
</dbReference>
<dbReference type="AlphaFoldDB" id="A0A841R760"/>
<protein>
    <recommendedName>
        <fullName evidence="3">Ribosome maturation factor RimP</fullName>
    </recommendedName>
</protein>
<dbReference type="RefSeq" id="WP_184743107.1">
    <property type="nucleotide sequence ID" value="NZ_JACHGJ010000001.1"/>
</dbReference>
<name>A0A841R760_9SPIO</name>
<dbReference type="Proteomes" id="UP000587760">
    <property type="component" value="Unassembled WGS sequence"/>
</dbReference>
<comment type="function">
    <text evidence="3">Required for maturation of 30S ribosomal subunits.</text>
</comment>
<keyword evidence="2 3" id="KW-0690">Ribosome biogenesis</keyword>
<comment type="subcellular location">
    <subcellularLocation>
        <location evidence="3">Cytoplasm</location>
    </subcellularLocation>
</comment>